<dbReference type="Pfam" id="PF16657">
    <property type="entry name" value="Malt_amylase_C"/>
    <property type="match status" value="1"/>
</dbReference>
<sequence>MNMTKMHIRELAAIVSLASVALSAQAIPTEHDAKWWKEAVVYQIYPRSFNDSNGDGIGDLNGITEKLDYLKNLGVDVIWLSPHFDSPNADNGYDIRDYRKVMDEFGTMEDFDRMLSEIKRRDMRLIIDLVVNHTSDEHQWFKESRKSKDNPYRDYYIWRDARDGGAPNNYPSFFGGSAWKKDDVTGQYYLHYFAEKQPDLNWENKKVRHEVYDIMRFWLDKGVSGFRMDVIPFISKQDGLPDLQPSELSHPELVFAHGPRIHEYLQEMNREVLSRYDTMTVGEAFGVTFADTPKFINADRNELNMLFHFDVVRLDRDNWRKTAWTLPALKEAYQKIDRSGRLGWNTSFLSNHDNPRAVSHFGDDSDQWRVVSAKALATMMLTQRATPFLYQGDELGMTNYPFKTVKDFEDVEVRGLWKVLVESGKVPADEFLEHIRQTSRDNARTPMQWNTAINGGFSKGTPWLAVNPNYSQINAASQINAQDSVYSYHRELIALRRQTPALIYGEYNDLDPQHSKIFAYTRTLGDQQYLVVINFTHDNVEWDIPNGKKVVKTLISNRSEQAAAPGESHLTMKPWQAAIFQL</sequence>
<keyword evidence="2" id="KW-0378">Hydrolase</keyword>
<dbReference type="FunFam" id="3.20.20.80:FF:000064">
    <property type="entry name" value="Oligo-1,6-glucosidase"/>
    <property type="match status" value="2"/>
</dbReference>
<dbReference type="NCBIfam" id="NF008183">
    <property type="entry name" value="PRK10933.1"/>
    <property type="match status" value="1"/>
</dbReference>
<dbReference type="Gene3D" id="3.90.400.10">
    <property type="entry name" value="Oligo-1,6-glucosidase, Domain 2"/>
    <property type="match status" value="1"/>
</dbReference>
<evidence type="ECO:0000256" key="3">
    <source>
        <dbReference type="ARBA" id="ARBA00023295"/>
    </source>
</evidence>
<dbReference type="Gene3D" id="2.60.40.1180">
    <property type="entry name" value="Golgi alpha-mannosidase II"/>
    <property type="match status" value="1"/>
</dbReference>
<dbReference type="EMBL" id="MJLX01000012">
    <property type="protein sequence ID" value="RLM27118.1"/>
    <property type="molecule type" value="Genomic_DNA"/>
</dbReference>
<dbReference type="Pfam" id="PF00128">
    <property type="entry name" value="Alpha-amylase"/>
    <property type="match status" value="1"/>
</dbReference>
<keyword evidence="3" id="KW-0326">Glycosidase</keyword>
<organism evidence="6 7">
    <name type="scientific">Brenneria goodwinii</name>
    <dbReference type="NCBI Taxonomy" id="1109412"/>
    <lineage>
        <taxon>Bacteria</taxon>
        <taxon>Pseudomonadati</taxon>
        <taxon>Pseudomonadota</taxon>
        <taxon>Gammaproteobacteria</taxon>
        <taxon>Enterobacterales</taxon>
        <taxon>Pectobacteriaceae</taxon>
        <taxon>Brenneria</taxon>
    </lineage>
</organism>
<evidence type="ECO:0000256" key="2">
    <source>
        <dbReference type="ARBA" id="ARBA00022801"/>
    </source>
</evidence>
<dbReference type="InterPro" id="IPR045857">
    <property type="entry name" value="O16G_dom_2"/>
</dbReference>
<comment type="caution">
    <text evidence="6">The sequence shown here is derived from an EMBL/GenBank/DDBJ whole genome shotgun (WGS) entry which is preliminary data.</text>
</comment>
<dbReference type="InterPro" id="IPR032091">
    <property type="entry name" value="Malt_amylase-like_C"/>
</dbReference>
<dbReference type="SUPFAM" id="SSF51445">
    <property type="entry name" value="(Trans)glycosidases"/>
    <property type="match status" value="1"/>
</dbReference>
<feature type="signal peptide" evidence="4">
    <location>
        <begin position="1"/>
        <end position="26"/>
    </location>
</feature>
<dbReference type="CDD" id="cd11333">
    <property type="entry name" value="AmyAc_SI_OligoGlu_DGase"/>
    <property type="match status" value="1"/>
</dbReference>
<dbReference type="PANTHER" id="PTHR10357:SF184">
    <property type="entry name" value="OLIGO-1,6-GLUCOSIDASE 1"/>
    <property type="match status" value="1"/>
</dbReference>
<evidence type="ECO:0000313" key="7">
    <source>
        <dbReference type="Proteomes" id="UP000285972"/>
    </source>
</evidence>
<dbReference type="FunFam" id="2.60.40.1180:FF:000007">
    <property type="entry name" value="Sucrose isomerase"/>
    <property type="match status" value="1"/>
</dbReference>
<evidence type="ECO:0000313" key="6">
    <source>
        <dbReference type="EMBL" id="RLM27118.1"/>
    </source>
</evidence>
<dbReference type="AlphaFoldDB" id="A0AAE8JP23"/>
<dbReference type="GO" id="GO:0009313">
    <property type="term" value="P:oligosaccharide catabolic process"/>
    <property type="evidence" value="ECO:0007669"/>
    <property type="project" value="TreeGrafter"/>
</dbReference>
<feature type="chain" id="PRO_5042046516" evidence="4">
    <location>
        <begin position="27"/>
        <end position="582"/>
    </location>
</feature>
<dbReference type="GO" id="GO:0004556">
    <property type="term" value="F:alpha-amylase activity"/>
    <property type="evidence" value="ECO:0007669"/>
    <property type="project" value="TreeGrafter"/>
</dbReference>
<comment type="similarity">
    <text evidence="1">Belongs to the glycosyl hydrolase 13 family.</text>
</comment>
<feature type="domain" description="Glycosyl hydrolase family 13 catalytic" evidence="5">
    <location>
        <begin position="43"/>
        <end position="444"/>
    </location>
</feature>
<reference evidence="6 7" key="1">
    <citation type="submission" date="2016-09" db="EMBL/GenBank/DDBJ databases">
        <authorList>
            <person name="Doonan J."/>
            <person name="Pachebat J.A."/>
            <person name="Golyshin P.N."/>
            <person name="Denman S."/>
            <person name="Mcdonald J.E."/>
        </authorList>
    </citation>
    <scope>NUCLEOTIDE SEQUENCE [LARGE SCALE GENOMIC DNA]</scope>
    <source>
        <strain evidence="6 7">FRB141</strain>
    </source>
</reference>
<gene>
    <name evidence="6" type="ORF">BIY26_06425</name>
</gene>
<dbReference type="KEGG" id="bgj:AWC36_21730"/>
<dbReference type="InterPro" id="IPR013780">
    <property type="entry name" value="Glyco_hydro_b"/>
</dbReference>
<protein>
    <submittedName>
        <fullName evidence="6">Glucohydrolase</fullName>
    </submittedName>
</protein>
<proteinExistence type="inferred from homology"/>
<evidence type="ECO:0000256" key="4">
    <source>
        <dbReference type="SAM" id="SignalP"/>
    </source>
</evidence>
<accession>A0AAE8JP23</accession>
<keyword evidence="4" id="KW-0732">Signal</keyword>
<dbReference type="SMART" id="SM00642">
    <property type="entry name" value="Aamy"/>
    <property type="match status" value="1"/>
</dbReference>
<dbReference type="InterPro" id="IPR006047">
    <property type="entry name" value="GH13_cat_dom"/>
</dbReference>
<evidence type="ECO:0000259" key="5">
    <source>
        <dbReference type="SMART" id="SM00642"/>
    </source>
</evidence>
<dbReference type="FunFam" id="3.90.400.10:FF:000002">
    <property type="entry name" value="Sucrose isomerase"/>
    <property type="match status" value="1"/>
</dbReference>
<dbReference type="PANTHER" id="PTHR10357">
    <property type="entry name" value="ALPHA-AMYLASE FAMILY MEMBER"/>
    <property type="match status" value="1"/>
</dbReference>
<dbReference type="Proteomes" id="UP000285972">
    <property type="component" value="Unassembled WGS sequence"/>
</dbReference>
<dbReference type="SUPFAM" id="SSF51011">
    <property type="entry name" value="Glycosyl hydrolase domain"/>
    <property type="match status" value="1"/>
</dbReference>
<dbReference type="Gene3D" id="3.20.20.80">
    <property type="entry name" value="Glycosidases"/>
    <property type="match status" value="1"/>
</dbReference>
<evidence type="ECO:0000256" key="1">
    <source>
        <dbReference type="ARBA" id="ARBA00008061"/>
    </source>
</evidence>
<dbReference type="InterPro" id="IPR017853">
    <property type="entry name" value="GH"/>
</dbReference>
<name>A0AAE8JP23_9GAMM</name>